<dbReference type="EMBL" id="JAWWNJ010000001">
    <property type="protein sequence ID" value="KAK7063951.1"/>
    <property type="molecule type" value="Genomic_DNA"/>
</dbReference>
<feature type="compositionally biased region" description="Acidic residues" evidence="1">
    <location>
        <begin position="608"/>
        <end position="620"/>
    </location>
</feature>
<feature type="region of interest" description="Disordered" evidence="1">
    <location>
        <begin position="189"/>
        <end position="513"/>
    </location>
</feature>
<feature type="region of interest" description="Disordered" evidence="1">
    <location>
        <begin position="116"/>
        <end position="140"/>
    </location>
</feature>
<feature type="compositionally biased region" description="Polar residues" evidence="1">
    <location>
        <begin position="458"/>
        <end position="467"/>
    </location>
</feature>
<dbReference type="Pfam" id="PF15460">
    <property type="entry name" value="SAS4"/>
    <property type="match status" value="1"/>
</dbReference>
<feature type="compositionally biased region" description="Basic and acidic residues" evidence="1">
    <location>
        <begin position="595"/>
        <end position="607"/>
    </location>
</feature>
<gene>
    <name evidence="3" type="ORF">R3P38DRAFT_2821433</name>
</gene>
<proteinExistence type="predicted"/>
<dbReference type="AlphaFoldDB" id="A0AAW0EHG5"/>
<feature type="compositionally biased region" description="Low complexity" evidence="1">
    <location>
        <begin position="189"/>
        <end position="201"/>
    </location>
</feature>
<sequence>MDNDAALLDAALQFPQKRVLPSRSRRGGPGVGNCDVDVMILNAQVNKSENEPLIPADSRFVFKTNDALEQYAKEFAVASTSGFNLRATESYFDRPEVLKSYREQINIETPEYSNVKEEGGVVGSRLRSRPKDDDDPTDDAIYEKRHKKYEKFEKGQRLREKEKLKHAQYKLKERIEQLRGMDNSAFMAAPASSFSSRPSDSQEMLENAEALEERYRILLPPDRQRKPAGQFGATDGDSELSGKETVRATDNGESAPDEDHPKEKLKLKLPARASIAASPISTPKISSSASKKRRRTPPSSSTTPLHPPKASGSRKNRHPQVPAFNEGEPGPSNFDPLFNTVAQPQNAKRSRQPAPKKPKTESHSSSSRGNHYRDHTARYEDSSTAAGARLIGYSSQNPNYAEDDESMPMSDKHSSSGHQGYSYPPPPPRRDDYPSPQTTGPPVDIMSEGPGSPIDSDLGQNDLSNDFSARLQPPTPPAEPRFSVTPDDQLDRKGSLPPIESISAPASAAPRRVRVRVRAATARVSAPRKTPTRRPVPCQLVTVAQRALQNPRQLKHGRNHQAFGVKLPEIIHGNDSAYDFELPPEIHVKTNMADVTHDSEADDSREIDPEDLPETEEGTEPPEGSVGPKEESEVEEGTEPEGSVEPKADPELELEAMDVHEPQEVQNSDELSQDMDESDDPDGGGT</sequence>
<accession>A0AAW0EHG5</accession>
<feature type="region of interest" description="Disordered" evidence="1">
    <location>
        <begin position="589"/>
        <end position="686"/>
    </location>
</feature>
<evidence type="ECO:0000313" key="3">
    <source>
        <dbReference type="EMBL" id="KAK7063951.1"/>
    </source>
</evidence>
<evidence type="ECO:0000259" key="2">
    <source>
        <dbReference type="Pfam" id="PF15460"/>
    </source>
</evidence>
<organism evidence="3 4">
    <name type="scientific">Favolaschia claudopus</name>
    <dbReference type="NCBI Taxonomy" id="2862362"/>
    <lineage>
        <taxon>Eukaryota</taxon>
        <taxon>Fungi</taxon>
        <taxon>Dikarya</taxon>
        <taxon>Basidiomycota</taxon>
        <taxon>Agaricomycotina</taxon>
        <taxon>Agaricomycetes</taxon>
        <taxon>Agaricomycetidae</taxon>
        <taxon>Agaricales</taxon>
        <taxon>Marasmiineae</taxon>
        <taxon>Mycenaceae</taxon>
        <taxon>Favolaschia</taxon>
    </lineage>
</organism>
<dbReference type="Proteomes" id="UP001362999">
    <property type="component" value="Unassembled WGS sequence"/>
</dbReference>
<feature type="region of interest" description="Disordered" evidence="1">
    <location>
        <begin position="519"/>
        <end position="538"/>
    </location>
</feature>
<feature type="compositionally biased region" description="Basic and acidic residues" evidence="1">
    <location>
        <begin position="257"/>
        <end position="266"/>
    </location>
</feature>
<feature type="domain" description="Something about silencing protein 4" evidence="2">
    <location>
        <begin position="135"/>
        <end position="189"/>
    </location>
</feature>
<feature type="compositionally biased region" description="Basic residues" evidence="1">
    <location>
        <begin position="348"/>
        <end position="357"/>
    </location>
</feature>
<protein>
    <submittedName>
        <fullName evidence="3">PEHE domain-containing protein</fullName>
    </submittedName>
</protein>
<feature type="compositionally biased region" description="Acidic residues" evidence="1">
    <location>
        <begin position="671"/>
        <end position="686"/>
    </location>
</feature>
<feature type="compositionally biased region" description="Low complexity" evidence="1">
    <location>
        <begin position="270"/>
        <end position="289"/>
    </location>
</feature>
<feature type="compositionally biased region" description="Low complexity" evidence="1">
    <location>
        <begin position="519"/>
        <end position="528"/>
    </location>
</feature>
<name>A0AAW0EHG5_9AGAR</name>
<comment type="caution">
    <text evidence="3">The sequence shown here is derived from an EMBL/GenBank/DDBJ whole genome shotgun (WGS) entry which is preliminary data.</text>
</comment>
<feature type="compositionally biased region" description="Basic and acidic residues" evidence="1">
    <location>
        <begin position="371"/>
        <end position="381"/>
    </location>
</feature>
<dbReference type="InterPro" id="IPR029184">
    <property type="entry name" value="Sas4_dom"/>
</dbReference>
<reference evidence="3 4" key="1">
    <citation type="journal article" date="2024" name="J Genomics">
        <title>Draft genome sequencing and assembly of Favolaschia claudopus CIRM-BRFM 2984 isolated from oak limbs.</title>
        <authorList>
            <person name="Navarro D."/>
            <person name="Drula E."/>
            <person name="Chaduli D."/>
            <person name="Cazenave R."/>
            <person name="Ahrendt S."/>
            <person name="Wang J."/>
            <person name="Lipzen A."/>
            <person name="Daum C."/>
            <person name="Barry K."/>
            <person name="Grigoriev I.V."/>
            <person name="Favel A."/>
            <person name="Rosso M.N."/>
            <person name="Martin F."/>
        </authorList>
    </citation>
    <scope>NUCLEOTIDE SEQUENCE [LARGE SCALE GENOMIC DNA]</scope>
    <source>
        <strain evidence="3 4">CIRM-BRFM 2984</strain>
    </source>
</reference>
<evidence type="ECO:0000256" key="1">
    <source>
        <dbReference type="SAM" id="MobiDB-lite"/>
    </source>
</evidence>
<keyword evidence="4" id="KW-1185">Reference proteome</keyword>
<evidence type="ECO:0000313" key="4">
    <source>
        <dbReference type="Proteomes" id="UP001362999"/>
    </source>
</evidence>